<evidence type="ECO:0000313" key="7">
    <source>
        <dbReference type="WBParaSite" id="PDA_v2.g11860.t1"/>
    </source>
</evidence>
<dbReference type="Proteomes" id="UP000887578">
    <property type="component" value="Unplaced"/>
</dbReference>
<dbReference type="WBParaSite" id="PDA_v2.g11860.t1">
    <property type="protein sequence ID" value="PDA_v2.g11860.t1"/>
    <property type="gene ID" value="PDA_v2.g11860"/>
</dbReference>
<reference evidence="7" key="1">
    <citation type="submission" date="2022-11" db="UniProtKB">
        <authorList>
            <consortium name="WormBaseParasite"/>
        </authorList>
    </citation>
    <scope>IDENTIFICATION</scope>
</reference>
<evidence type="ECO:0000256" key="2">
    <source>
        <dbReference type="ARBA" id="ARBA00022801"/>
    </source>
</evidence>
<sequence>MLKVDIWNGVEVKEGHRHIAQIFVNGVIRCTGFIAKINDDKTVTIVLSAHCLTKWKILWRTYEVYTGSYGLKKGQKLGVKRMRQQPGFFKKKFGKDVGIIVTDGEIDPELHDFVIEAATITDHGFESPKECDAAGFGFYKSPKVDTDVLRKATFVLLTEPDCLKDYPAKVVGEVCASNIYRNGAKGDSGSPLLCDNVVFGVLSMVTRIPRFDRATIFQRLDDPDTRMFLISEGLIPAYTTTPPEQQ</sequence>
<name>A0A914PAV2_9BILA</name>
<dbReference type="Gene3D" id="2.40.10.10">
    <property type="entry name" value="Trypsin-like serine proteases"/>
    <property type="match status" value="1"/>
</dbReference>
<dbReference type="GO" id="GO:0006508">
    <property type="term" value="P:proteolysis"/>
    <property type="evidence" value="ECO:0007669"/>
    <property type="project" value="UniProtKB-KW"/>
</dbReference>
<dbReference type="AlphaFoldDB" id="A0A914PAV2"/>
<dbReference type="PANTHER" id="PTHR24276">
    <property type="entry name" value="POLYSERASE-RELATED"/>
    <property type="match status" value="1"/>
</dbReference>
<accession>A0A914PAV2</accession>
<dbReference type="SUPFAM" id="SSF50494">
    <property type="entry name" value="Trypsin-like serine proteases"/>
    <property type="match status" value="1"/>
</dbReference>
<keyword evidence="4" id="KW-1015">Disulfide bond</keyword>
<dbReference type="InterPro" id="IPR001254">
    <property type="entry name" value="Trypsin_dom"/>
</dbReference>
<dbReference type="PROSITE" id="PS50240">
    <property type="entry name" value="TRYPSIN_DOM"/>
    <property type="match status" value="1"/>
</dbReference>
<protein>
    <submittedName>
        <fullName evidence="7">Peptidase S1 domain-containing protein</fullName>
    </submittedName>
</protein>
<dbReference type="PROSITE" id="PS00135">
    <property type="entry name" value="TRYPSIN_SER"/>
    <property type="match status" value="1"/>
</dbReference>
<dbReference type="InterPro" id="IPR009003">
    <property type="entry name" value="Peptidase_S1_PA"/>
</dbReference>
<dbReference type="GO" id="GO:0004252">
    <property type="term" value="F:serine-type endopeptidase activity"/>
    <property type="evidence" value="ECO:0007669"/>
    <property type="project" value="InterPro"/>
</dbReference>
<dbReference type="SMART" id="SM00020">
    <property type="entry name" value="Tryp_SPc"/>
    <property type="match status" value="1"/>
</dbReference>
<evidence type="ECO:0000256" key="1">
    <source>
        <dbReference type="ARBA" id="ARBA00022670"/>
    </source>
</evidence>
<keyword evidence="6" id="KW-1185">Reference proteome</keyword>
<dbReference type="Pfam" id="PF00089">
    <property type="entry name" value="Trypsin"/>
    <property type="match status" value="1"/>
</dbReference>
<dbReference type="InterPro" id="IPR033116">
    <property type="entry name" value="TRYPSIN_SER"/>
</dbReference>
<keyword evidence="3" id="KW-0720">Serine protease</keyword>
<evidence type="ECO:0000256" key="4">
    <source>
        <dbReference type="ARBA" id="ARBA00023157"/>
    </source>
</evidence>
<keyword evidence="2" id="KW-0378">Hydrolase</keyword>
<evidence type="ECO:0000259" key="5">
    <source>
        <dbReference type="PROSITE" id="PS50240"/>
    </source>
</evidence>
<evidence type="ECO:0000256" key="3">
    <source>
        <dbReference type="ARBA" id="ARBA00022825"/>
    </source>
</evidence>
<dbReference type="InterPro" id="IPR050430">
    <property type="entry name" value="Peptidase_S1"/>
</dbReference>
<dbReference type="InterPro" id="IPR043504">
    <property type="entry name" value="Peptidase_S1_PA_chymotrypsin"/>
</dbReference>
<feature type="domain" description="Peptidase S1" evidence="5">
    <location>
        <begin position="6"/>
        <end position="229"/>
    </location>
</feature>
<proteinExistence type="predicted"/>
<keyword evidence="1" id="KW-0645">Protease</keyword>
<organism evidence="6 7">
    <name type="scientific">Panagrolaimus davidi</name>
    <dbReference type="NCBI Taxonomy" id="227884"/>
    <lineage>
        <taxon>Eukaryota</taxon>
        <taxon>Metazoa</taxon>
        <taxon>Ecdysozoa</taxon>
        <taxon>Nematoda</taxon>
        <taxon>Chromadorea</taxon>
        <taxon>Rhabditida</taxon>
        <taxon>Tylenchina</taxon>
        <taxon>Panagrolaimomorpha</taxon>
        <taxon>Panagrolaimoidea</taxon>
        <taxon>Panagrolaimidae</taxon>
        <taxon>Panagrolaimus</taxon>
    </lineage>
</organism>
<dbReference type="PANTHER" id="PTHR24276:SF98">
    <property type="entry name" value="FI18310P1-RELATED"/>
    <property type="match status" value="1"/>
</dbReference>
<evidence type="ECO:0000313" key="6">
    <source>
        <dbReference type="Proteomes" id="UP000887578"/>
    </source>
</evidence>